<evidence type="ECO:0000256" key="2">
    <source>
        <dbReference type="ARBA" id="ARBA00009530"/>
    </source>
</evidence>
<keyword evidence="3 7" id="KW-0812">Transmembrane</keyword>
<dbReference type="EMBL" id="BTCM01000002">
    <property type="protein sequence ID" value="GMK55637.1"/>
    <property type="molecule type" value="Genomic_DNA"/>
</dbReference>
<dbReference type="PANTHER" id="PTHR21659:SF112">
    <property type="entry name" value="PROTEIN SNA2-RELATED"/>
    <property type="match status" value="1"/>
</dbReference>
<feature type="compositionally biased region" description="Low complexity" evidence="6">
    <location>
        <begin position="247"/>
        <end position="260"/>
    </location>
</feature>
<keyword evidence="4 7" id="KW-1133">Transmembrane helix</keyword>
<reference evidence="8" key="1">
    <citation type="journal article" date="2023" name="BMC Genomics">
        <title>Chromosome-level genome assemblies of Cutaneotrichosporon spp. (Trichosporonales, Basidiomycota) reveal imbalanced evolution between nucleotide sequences and chromosome synteny.</title>
        <authorList>
            <person name="Kobayashi Y."/>
            <person name="Kayamori A."/>
            <person name="Aoki K."/>
            <person name="Shiwa Y."/>
            <person name="Matsutani M."/>
            <person name="Fujita N."/>
            <person name="Sugita T."/>
            <person name="Iwasaki W."/>
            <person name="Tanaka N."/>
            <person name="Takashima M."/>
        </authorList>
    </citation>
    <scope>NUCLEOTIDE SEQUENCE</scope>
    <source>
        <strain evidence="8">HIS016</strain>
    </source>
</reference>
<evidence type="ECO:0000256" key="1">
    <source>
        <dbReference type="ARBA" id="ARBA00004370"/>
    </source>
</evidence>
<organism evidence="8 9">
    <name type="scientific">Cutaneotrichosporon spelunceum</name>
    <dbReference type="NCBI Taxonomy" id="1672016"/>
    <lineage>
        <taxon>Eukaryota</taxon>
        <taxon>Fungi</taxon>
        <taxon>Dikarya</taxon>
        <taxon>Basidiomycota</taxon>
        <taxon>Agaricomycotina</taxon>
        <taxon>Tremellomycetes</taxon>
        <taxon>Trichosporonales</taxon>
        <taxon>Trichosporonaceae</taxon>
        <taxon>Cutaneotrichosporon</taxon>
    </lineage>
</organism>
<dbReference type="Pfam" id="PF01679">
    <property type="entry name" value="Pmp3"/>
    <property type="match status" value="1"/>
</dbReference>
<feature type="region of interest" description="Disordered" evidence="6">
    <location>
        <begin position="101"/>
        <end position="271"/>
    </location>
</feature>
<gene>
    <name evidence="8" type="ORF">CspeluHIS016_0206930</name>
</gene>
<protein>
    <submittedName>
        <fullName evidence="8">Uncharacterized protein</fullName>
    </submittedName>
</protein>
<feature type="compositionally biased region" description="Polar residues" evidence="6">
    <location>
        <begin position="199"/>
        <end position="208"/>
    </location>
</feature>
<evidence type="ECO:0000256" key="5">
    <source>
        <dbReference type="ARBA" id="ARBA00023136"/>
    </source>
</evidence>
<evidence type="ECO:0000256" key="4">
    <source>
        <dbReference type="ARBA" id="ARBA00022989"/>
    </source>
</evidence>
<feature type="compositionally biased region" description="Basic and acidic residues" evidence="6">
    <location>
        <begin position="143"/>
        <end position="157"/>
    </location>
</feature>
<sequence length="271" mass="30893">MAYNHHLPKKIEVKPRRHHAFYVVLFIFGMLLPPIAVALRFGIGRDFFINCILTLCGYIPGHGHNFYIQNIRNNANKARTPKWAIRYGLVNDSEMRRKQAKSQWAKRYDERNPESTLVGQELADGEEGPNYTPTNPNAPQRRRGSEGLWDHEDEHYYNDNSAPNQRRWHYPANFEGTVGNGERKKKKGRGDDRWERTRSATSGSNDSYGTYPPGGTAATEDDVPEWGRDYGSKRRSSRGSRGRKDSAGSGSSGPSNASRNNHPDDVFRHEF</sequence>
<accession>A0AAD3TRQ2</accession>
<dbReference type="InterPro" id="IPR000612">
    <property type="entry name" value="PMP3"/>
</dbReference>
<keyword evidence="9" id="KW-1185">Reference proteome</keyword>
<evidence type="ECO:0000313" key="8">
    <source>
        <dbReference type="EMBL" id="GMK55637.1"/>
    </source>
</evidence>
<evidence type="ECO:0000256" key="7">
    <source>
        <dbReference type="SAM" id="Phobius"/>
    </source>
</evidence>
<evidence type="ECO:0000256" key="3">
    <source>
        <dbReference type="ARBA" id="ARBA00022692"/>
    </source>
</evidence>
<reference evidence="8" key="2">
    <citation type="submission" date="2023-06" db="EMBL/GenBank/DDBJ databases">
        <authorList>
            <person name="Kobayashi Y."/>
            <person name="Kayamori A."/>
            <person name="Aoki K."/>
            <person name="Shiwa Y."/>
            <person name="Fujita N."/>
            <person name="Sugita T."/>
            <person name="Iwasaki W."/>
            <person name="Tanaka N."/>
            <person name="Takashima M."/>
        </authorList>
    </citation>
    <scope>NUCLEOTIDE SEQUENCE</scope>
    <source>
        <strain evidence="8">HIS016</strain>
    </source>
</reference>
<name>A0AAD3TRQ2_9TREE</name>
<comment type="subcellular location">
    <subcellularLocation>
        <location evidence="1">Membrane</location>
    </subcellularLocation>
</comment>
<dbReference type="GO" id="GO:0016020">
    <property type="term" value="C:membrane"/>
    <property type="evidence" value="ECO:0007669"/>
    <property type="project" value="UniProtKB-SubCell"/>
</dbReference>
<feature type="compositionally biased region" description="Basic and acidic residues" evidence="6">
    <location>
        <begin position="261"/>
        <end position="271"/>
    </location>
</feature>
<dbReference type="AlphaFoldDB" id="A0AAD3TRQ2"/>
<evidence type="ECO:0000313" key="9">
    <source>
        <dbReference type="Proteomes" id="UP001222932"/>
    </source>
</evidence>
<proteinExistence type="inferred from homology"/>
<evidence type="ECO:0000256" key="6">
    <source>
        <dbReference type="SAM" id="MobiDB-lite"/>
    </source>
</evidence>
<comment type="caution">
    <text evidence="8">The sequence shown here is derived from an EMBL/GenBank/DDBJ whole genome shotgun (WGS) entry which is preliminary data.</text>
</comment>
<comment type="similarity">
    <text evidence="2">Belongs to the UPF0057 (PMP3) family.</text>
</comment>
<feature type="transmembrane region" description="Helical" evidence="7">
    <location>
        <begin position="20"/>
        <end position="41"/>
    </location>
</feature>
<feature type="compositionally biased region" description="Basic and acidic residues" evidence="6">
    <location>
        <begin position="189"/>
        <end position="198"/>
    </location>
</feature>
<dbReference type="Proteomes" id="UP001222932">
    <property type="component" value="Unassembled WGS sequence"/>
</dbReference>
<dbReference type="PANTHER" id="PTHR21659">
    <property type="entry name" value="HYDROPHOBIC PROTEIN RCI2 LOW TEMPERATURE AND SALT RESPONSIVE PROTEIN LTI6 -RELATED"/>
    <property type="match status" value="1"/>
</dbReference>
<keyword evidence="5 7" id="KW-0472">Membrane</keyword>